<feature type="signal peptide" evidence="1">
    <location>
        <begin position="1"/>
        <end position="20"/>
    </location>
</feature>
<evidence type="ECO:0000256" key="1">
    <source>
        <dbReference type="SAM" id="SignalP"/>
    </source>
</evidence>
<protein>
    <recommendedName>
        <fullName evidence="4">Secreted protein</fullName>
    </recommendedName>
</protein>
<dbReference type="Proteomes" id="UP000256964">
    <property type="component" value="Unassembled WGS sequence"/>
</dbReference>
<evidence type="ECO:0008006" key="4">
    <source>
        <dbReference type="Google" id="ProtNLM"/>
    </source>
</evidence>
<dbReference type="EMBL" id="KZ857420">
    <property type="protein sequence ID" value="RDX47184.1"/>
    <property type="molecule type" value="Genomic_DNA"/>
</dbReference>
<keyword evidence="3" id="KW-1185">Reference proteome</keyword>
<organism evidence="2 3">
    <name type="scientific">Lentinus brumalis</name>
    <dbReference type="NCBI Taxonomy" id="2498619"/>
    <lineage>
        <taxon>Eukaryota</taxon>
        <taxon>Fungi</taxon>
        <taxon>Dikarya</taxon>
        <taxon>Basidiomycota</taxon>
        <taxon>Agaricomycotina</taxon>
        <taxon>Agaricomycetes</taxon>
        <taxon>Polyporales</taxon>
        <taxon>Polyporaceae</taxon>
        <taxon>Lentinus</taxon>
    </lineage>
</organism>
<evidence type="ECO:0000313" key="2">
    <source>
        <dbReference type="EMBL" id="RDX47184.1"/>
    </source>
</evidence>
<gene>
    <name evidence="2" type="ORF">OH76DRAFT_781346</name>
</gene>
<name>A0A371D3R3_9APHY</name>
<dbReference type="AlphaFoldDB" id="A0A371D3R3"/>
<accession>A0A371D3R3</accession>
<sequence length="107" mass="11701">MYVCCLSRLSVLLWPAAGEGSPPEEANKRITRSHSAQICVTMPVHFPLLFSMDSTCTCILDCGATKRRSGITAIQEACPTPVGRARRGECTVVIQPKTESQAYEQNE</sequence>
<feature type="chain" id="PRO_5016563300" description="Secreted protein" evidence="1">
    <location>
        <begin position="21"/>
        <end position="107"/>
    </location>
</feature>
<keyword evidence="1" id="KW-0732">Signal</keyword>
<proteinExistence type="predicted"/>
<reference evidence="2 3" key="1">
    <citation type="journal article" date="2018" name="Biotechnol. Biofuels">
        <title>Integrative visual omics of the white-rot fungus Polyporus brumalis exposes the biotechnological potential of its oxidative enzymes for delignifying raw plant biomass.</title>
        <authorList>
            <person name="Miyauchi S."/>
            <person name="Rancon A."/>
            <person name="Drula E."/>
            <person name="Hage H."/>
            <person name="Chaduli D."/>
            <person name="Favel A."/>
            <person name="Grisel S."/>
            <person name="Henrissat B."/>
            <person name="Herpoel-Gimbert I."/>
            <person name="Ruiz-Duenas F.J."/>
            <person name="Chevret D."/>
            <person name="Hainaut M."/>
            <person name="Lin J."/>
            <person name="Wang M."/>
            <person name="Pangilinan J."/>
            <person name="Lipzen A."/>
            <person name="Lesage-Meessen L."/>
            <person name="Navarro D."/>
            <person name="Riley R."/>
            <person name="Grigoriev I.V."/>
            <person name="Zhou S."/>
            <person name="Raouche S."/>
            <person name="Rosso M.N."/>
        </authorList>
    </citation>
    <scope>NUCLEOTIDE SEQUENCE [LARGE SCALE GENOMIC DNA]</scope>
    <source>
        <strain evidence="2 3">BRFM 1820</strain>
    </source>
</reference>
<evidence type="ECO:0000313" key="3">
    <source>
        <dbReference type="Proteomes" id="UP000256964"/>
    </source>
</evidence>